<sequence length="197" mass="22452">MLFRHPMDSCTTATAISRDVSNFFQENQLSWDSLVGMCTDRAPAMLGLQSGFITRVKEKNPSIVGAHCILDHEASRTLPTEMRNILNVATKVVNFVKGGALNSHLFKLLCKDMESEHDAMLFHTNIQWLSKGNMLGWLYELQEEIAIFLDFQQKTDLHDKFQSEGFQLSLAYLVDIFKVLNALNLKLQGKHQHFHTP</sequence>
<evidence type="ECO:0000313" key="2">
    <source>
        <dbReference type="RefSeq" id="XP_029633763.1"/>
    </source>
</evidence>
<dbReference type="KEGG" id="osn:115209479"/>
<dbReference type="PANTHER" id="PTHR45913:SF19">
    <property type="entry name" value="LOW QUALITY PROTEIN: ZINC FINGER BED DOMAIN-CONTAINING PROTEIN 5-LIKE"/>
    <property type="match status" value="1"/>
</dbReference>
<reference evidence="2" key="1">
    <citation type="submission" date="2025-08" db="UniProtKB">
        <authorList>
            <consortium name="RefSeq"/>
        </authorList>
    </citation>
    <scope>IDENTIFICATION</scope>
</reference>
<dbReference type="RefSeq" id="XP_029633763.1">
    <property type="nucleotide sequence ID" value="XM_029777903.1"/>
</dbReference>
<dbReference type="Proteomes" id="UP000515154">
    <property type="component" value="Linkage group LG3"/>
</dbReference>
<proteinExistence type="predicted"/>
<dbReference type="AlphaFoldDB" id="A0A6P7S6K3"/>
<evidence type="ECO:0000313" key="1">
    <source>
        <dbReference type="Proteomes" id="UP000515154"/>
    </source>
</evidence>
<accession>A0A6P7S6K3</accession>
<name>A0A6P7S6K3_9MOLL</name>
<keyword evidence="1" id="KW-1185">Reference proteome</keyword>
<protein>
    <submittedName>
        <fullName evidence="2">Zinc finger BED domain-containing protein 5-like</fullName>
    </submittedName>
</protein>
<dbReference type="PANTHER" id="PTHR45913">
    <property type="entry name" value="EPM2A-INTERACTING PROTEIN 1"/>
    <property type="match status" value="1"/>
</dbReference>
<organism evidence="1 2">
    <name type="scientific">Octopus sinensis</name>
    <name type="common">East Asian common octopus</name>
    <dbReference type="NCBI Taxonomy" id="2607531"/>
    <lineage>
        <taxon>Eukaryota</taxon>
        <taxon>Metazoa</taxon>
        <taxon>Spiralia</taxon>
        <taxon>Lophotrochozoa</taxon>
        <taxon>Mollusca</taxon>
        <taxon>Cephalopoda</taxon>
        <taxon>Coleoidea</taxon>
        <taxon>Octopodiformes</taxon>
        <taxon>Octopoda</taxon>
        <taxon>Incirrata</taxon>
        <taxon>Octopodidae</taxon>
        <taxon>Octopus</taxon>
    </lineage>
</organism>
<gene>
    <name evidence="2" type="primary">LOC115209479</name>
</gene>